<dbReference type="PANTHER" id="PTHR45689">
    <property type="entry name" value="I[[H]] CHANNEL, ISOFORM E"/>
    <property type="match status" value="1"/>
</dbReference>
<feature type="transmembrane region" description="Helical" evidence="2">
    <location>
        <begin position="398"/>
        <end position="419"/>
    </location>
</feature>
<feature type="region of interest" description="Disordered" evidence="1">
    <location>
        <begin position="52"/>
        <end position="95"/>
    </location>
</feature>
<dbReference type="InterPro" id="IPR018490">
    <property type="entry name" value="cNMP-bd_dom_sf"/>
</dbReference>
<keyword evidence="2" id="KW-1133">Transmembrane helix</keyword>
<evidence type="ECO:0000313" key="3">
    <source>
        <dbReference type="EMBL" id="CAK9047662.1"/>
    </source>
</evidence>
<reference evidence="3 4" key="1">
    <citation type="submission" date="2024-02" db="EMBL/GenBank/DDBJ databases">
        <authorList>
            <person name="Chen Y."/>
            <person name="Shah S."/>
            <person name="Dougan E. K."/>
            <person name="Thang M."/>
            <person name="Chan C."/>
        </authorList>
    </citation>
    <scope>NUCLEOTIDE SEQUENCE [LARGE SCALE GENOMIC DNA]</scope>
</reference>
<dbReference type="InterPro" id="IPR051413">
    <property type="entry name" value="K/Na_HCN_channel"/>
</dbReference>
<dbReference type="Proteomes" id="UP001642484">
    <property type="component" value="Unassembled WGS sequence"/>
</dbReference>
<dbReference type="PANTHER" id="PTHR45689:SF5">
    <property type="entry name" value="I[[H]] CHANNEL, ISOFORM E"/>
    <property type="match status" value="1"/>
</dbReference>
<keyword evidence="2" id="KW-0472">Membrane</keyword>
<feature type="compositionally biased region" description="Polar residues" evidence="1">
    <location>
        <begin position="54"/>
        <end position="63"/>
    </location>
</feature>
<dbReference type="SUPFAM" id="SSF51206">
    <property type="entry name" value="cAMP-binding domain-like"/>
    <property type="match status" value="1"/>
</dbReference>
<evidence type="ECO:0000256" key="2">
    <source>
        <dbReference type="SAM" id="Phobius"/>
    </source>
</evidence>
<gene>
    <name evidence="3" type="ORF">CCMP2556_LOCUS24630</name>
</gene>
<comment type="caution">
    <text evidence="3">The sequence shown here is derived from an EMBL/GenBank/DDBJ whole genome shotgun (WGS) entry which is preliminary data.</text>
</comment>
<dbReference type="InterPro" id="IPR014710">
    <property type="entry name" value="RmlC-like_jellyroll"/>
</dbReference>
<evidence type="ECO:0008006" key="5">
    <source>
        <dbReference type="Google" id="ProtNLM"/>
    </source>
</evidence>
<name>A0ABP0MAB0_9DINO</name>
<dbReference type="Gene3D" id="1.10.287.630">
    <property type="entry name" value="Helix hairpin bin"/>
    <property type="match status" value="1"/>
</dbReference>
<keyword evidence="4" id="KW-1185">Reference proteome</keyword>
<proteinExistence type="predicted"/>
<feature type="transmembrane region" description="Helical" evidence="2">
    <location>
        <begin position="214"/>
        <end position="233"/>
    </location>
</feature>
<evidence type="ECO:0000313" key="4">
    <source>
        <dbReference type="Proteomes" id="UP001642484"/>
    </source>
</evidence>
<dbReference type="SUPFAM" id="SSF81324">
    <property type="entry name" value="Voltage-gated potassium channels"/>
    <property type="match status" value="1"/>
</dbReference>
<dbReference type="Gene3D" id="2.60.120.10">
    <property type="entry name" value="Jelly Rolls"/>
    <property type="match status" value="1"/>
</dbReference>
<evidence type="ECO:0000256" key="1">
    <source>
        <dbReference type="SAM" id="MobiDB-lite"/>
    </source>
</evidence>
<organism evidence="3 4">
    <name type="scientific">Durusdinium trenchii</name>
    <dbReference type="NCBI Taxonomy" id="1381693"/>
    <lineage>
        <taxon>Eukaryota</taxon>
        <taxon>Sar</taxon>
        <taxon>Alveolata</taxon>
        <taxon>Dinophyceae</taxon>
        <taxon>Suessiales</taxon>
        <taxon>Symbiodiniaceae</taxon>
        <taxon>Durusdinium</taxon>
    </lineage>
</organism>
<protein>
    <recommendedName>
        <fullName evidence="5">Cyclic nucleotide-binding domain-containing protein</fullName>
    </recommendedName>
</protein>
<feature type="compositionally biased region" description="Pro residues" evidence="1">
    <location>
        <begin position="75"/>
        <end position="85"/>
    </location>
</feature>
<keyword evidence="2" id="KW-0812">Transmembrane</keyword>
<sequence>MDFWELHRRLGELHQAELDAVRLKVTDSPQADADLSLDAEDPLPLAIGLRQEESTATSRNSSKVRFAHEATVRPPSGPPPSPPLHPCSLEGADVSEDSPWKKKLRSEVMMHQNSNGQLHFALRSLWIESKDDESPRLQKRVSCTLPSMTDEKVLAEVEEYSESQSLLWMLQHPAARFRMCWVALGLLMLAHDVVTIPLRVFGIEESIAMRVISWIVRVYWSLDIFLSFFVGFYDSGRLVVKLERTVKHYLTSWFLLDITVVCLDWVFLILESVGDGVDGVPRLSKTVRIFRLARLARLGRLLKVRSLTSAIEEYFSSETASIYYSMIKISLWLLVMNHVIACIWFGMTSVEDEQNWVLANQLDGRSGLYQYATSLHWSIAQLGVGQTEIEAVSLMERTFSICVMLGALLSFSTLVSSMTSLMQRLDHLKTDEVAQFKSLRRFLTENNISEELCQRVTRFLQYSFEQKRSVQAADQNPPLLEMLSKPLQRELQLERHRECLLQSAFFSSMLHSDFNAIDVLRDLAVSALCHAVVAKGDVVFAAGSVATSCYFLAQGDFSYGRVGYPTERPGRTWIAEICLWTPWLHVGDLVSRETSRLISLELDAFCNCLGKTPEMREMARAHGEEYVAKVNALEEAELSDLWDEEAKGAEFEPISGAFEQAGRELTPRTGFRQHWGKITSL</sequence>
<dbReference type="EMBL" id="CAXAMN010016224">
    <property type="protein sequence ID" value="CAK9047662.1"/>
    <property type="molecule type" value="Genomic_DNA"/>
</dbReference>
<accession>A0ABP0MAB0</accession>
<feature type="transmembrane region" description="Helical" evidence="2">
    <location>
        <begin position="181"/>
        <end position="202"/>
    </location>
</feature>
<dbReference type="Gene3D" id="1.10.287.70">
    <property type="match status" value="1"/>
</dbReference>
<feature type="transmembrane region" description="Helical" evidence="2">
    <location>
        <begin position="329"/>
        <end position="347"/>
    </location>
</feature>
<feature type="transmembrane region" description="Helical" evidence="2">
    <location>
        <begin position="253"/>
        <end position="273"/>
    </location>
</feature>